<accession>A0ABX8V1M4</accession>
<keyword evidence="2" id="KW-1185">Reference proteome</keyword>
<dbReference type="EMBL" id="CP075587">
    <property type="protein sequence ID" value="QYF49140.1"/>
    <property type="molecule type" value="Genomic_DNA"/>
</dbReference>
<dbReference type="PANTHER" id="PTHR35866">
    <property type="entry name" value="PUTATIVE-RELATED"/>
    <property type="match status" value="1"/>
</dbReference>
<dbReference type="Proteomes" id="UP000826014">
    <property type="component" value="Chromosome"/>
</dbReference>
<evidence type="ECO:0000313" key="2">
    <source>
        <dbReference type="Proteomes" id="UP000826014"/>
    </source>
</evidence>
<dbReference type="InterPro" id="IPR005358">
    <property type="entry name" value="Puta_zinc/iron-chelating_dom"/>
</dbReference>
<reference evidence="1 2" key="1">
    <citation type="journal article" date="2022" name="bioRxiv">
        <title>Ecology and evolution of chlamydial symbionts of arthropods.</title>
        <authorList>
            <person name="Halter T."/>
            <person name="Koestlbacher S."/>
            <person name="Collingro A."/>
            <person name="Sixt B.S."/>
            <person name="Toenshoff E.R."/>
            <person name="Hendrickx F."/>
            <person name="Kostanjsek R."/>
            <person name="Horn M."/>
        </authorList>
    </citation>
    <scope>NUCLEOTIDE SEQUENCE [LARGE SCALE GENOMIC DNA]</scope>
    <source>
        <strain evidence="1">W744xW776</strain>
    </source>
</reference>
<gene>
    <name evidence="1" type="ORF">RHABOEDO_001416</name>
</gene>
<proteinExistence type="predicted"/>
<sequence length="135" mass="15881">MSEKWYKEGLRFHCTGCGKCCTGSPGYVWVSDSEVKEISQFLQISFEECIKKYTRKVVGRLSLLEDYLSYDCVFLKDKNCQIYSTRPKQCRKFPWWLENLKTKKDWEEEAIRCEGINHVDAPLISFGEIEKQVDS</sequence>
<name>A0ABX8V1M4_9BACT</name>
<protein>
    <submittedName>
        <fullName evidence="1">Zinc- or iron-chelating domain</fullName>
    </submittedName>
</protein>
<dbReference type="PANTHER" id="PTHR35866:SF1">
    <property type="entry name" value="YKGJ FAMILY CYSTEINE CLUSTER PROTEIN"/>
    <property type="match status" value="1"/>
</dbReference>
<dbReference type="Pfam" id="PF03692">
    <property type="entry name" value="CxxCxxCC"/>
    <property type="match status" value="1"/>
</dbReference>
<organism evidence="1 2">
    <name type="scientific">Candidatus Rhabdochlamydia oedothoracis</name>
    <dbReference type="NCBI Taxonomy" id="2720720"/>
    <lineage>
        <taxon>Bacteria</taxon>
        <taxon>Pseudomonadati</taxon>
        <taxon>Chlamydiota</taxon>
        <taxon>Chlamydiia</taxon>
        <taxon>Parachlamydiales</taxon>
        <taxon>Candidatus Rhabdochlamydiaceae</taxon>
        <taxon>Candidatus Rhabdochlamydia</taxon>
    </lineage>
</organism>
<dbReference type="RefSeq" id="WP_215216997.1">
    <property type="nucleotide sequence ID" value="NZ_CP075587.1"/>
</dbReference>
<evidence type="ECO:0000313" key="1">
    <source>
        <dbReference type="EMBL" id="QYF49140.1"/>
    </source>
</evidence>